<sequence>MTRFLLFLAIFCPIFFLFTYNSGYGYDAYEYLIIARTLNKGYDLYDFILSKSYLLYSSTNVLLNVLGGYNHLGVSALITLLATGVLISSWRAARLFSERTAFLAVILTAACCFFMEMNFLEPESWVAIFGLNAFTLAVGNNGKQNWRWLGAGILLGVAMCFKSVAAFYVIGFGAFILLLWLTDRLTFWPMVCRGMFVLAGFAMPLLISMLYFYATGRLETHLEWTYVYPFGGYPSHTLFLAKFLIKISWLLLLLLVSFVVAVQQPYRTIYQRTPALWLALLLASFACVTMLKTQASHYFFQAAVFFVLHLGFLADQWLIHYEARHQTISYRLILLSGGTLGLLLLVSVLLYRFDTIQRFLTIKDYQDEEAAGSFIREQAGPQGHVLLFDNAMPLYYLSDREPNVPFIFTEMQTTHYLESHPDTYGRALADTSLKFVIFGTRSSLIDDSTALTKPVNVHAIQQLRAGLQKHFVQVQDPRFPLPYWRRK</sequence>
<reference evidence="3 4" key="1">
    <citation type="submission" date="2019-12" db="EMBL/GenBank/DDBJ databases">
        <title>Spirosoma sp. HMF4905 genome sequencing and assembly.</title>
        <authorList>
            <person name="Kang H."/>
            <person name="Cha I."/>
            <person name="Kim H."/>
            <person name="Joh K."/>
        </authorList>
    </citation>
    <scope>NUCLEOTIDE SEQUENCE [LARGE SCALE GENOMIC DNA]</scope>
    <source>
        <strain evidence="3 4">HMF4905</strain>
    </source>
</reference>
<evidence type="ECO:0000256" key="1">
    <source>
        <dbReference type="SAM" id="Phobius"/>
    </source>
</evidence>
<proteinExistence type="predicted"/>
<dbReference type="EMBL" id="WPIN01000008">
    <property type="protein sequence ID" value="MVM32810.1"/>
    <property type="molecule type" value="Genomic_DNA"/>
</dbReference>
<dbReference type="AlphaFoldDB" id="A0A7K1SG64"/>
<keyword evidence="1" id="KW-1133">Transmembrane helix</keyword>
<protein>
    <recommendedName>
        <fullName evidence="2">Glycosyltransferase RgtA/B/C/D-like domain-containing protein</fullName>
    </recommendedName>
</protein>
<feature type="transmembrane region" description="Helical" evidence="1">
    <location>
        <begin position="274"/>
        <end position="292"/>
    </location>
</feature>
<keyword evidence="1" id="KW-0472">Membrane</keyword>
<dbReference type="Proteomes" id="UP000436006">
    <property type="component" value="Unassembled WGS sequence"/>
</dbReference>
<feature type="transmembrane region" description="Helical" evidence="1">
    <location>
        <begin position="332"/>
        <end position="353"/>
    </location>
</feature>
<gene>
    <name evidence="3" type="ORF">GO755_22405</name>
</gene>
<evidence type="ECO:0000313" key="3">
    <source>
        <dbReference type="EMBL" id="MVM32810.1"/>
    </source>
</evidence>
<dbReference type="Pfam" id="PF13231">
    <property type="entry name" value="PMT_2"/>
    <property type="match status" value="1"/>
</dbReference>
<evidence type="ECO:0000259" key="2">
    <source>
        <dbReference type="Pfam" id="PF13231"/>
    </source>
</evidence>
<dbReference type="InterPro" id="IPR038731">
    <property type="entry name" value="RgtA/B/C-like"/>
</dbReference>
<comment type="caution">
    <text evidence="3">The sequence shown here is derived from an EMBL/GenBank/DDBJ whole genome shotgun (WGS) entry which is preliminary data.</text>
</comment>
<feature type="transmembrane region" description="Helical" evidence="1">
    <location>
        <begin position="298"/>
        <end position="320"/>
    </location>
</feature>
<feature type="transmembrane region" description="Helical" evidence="1">
    <location>
        <begin position="68"/>
        <end position="88"/>
    </location>
</feature>
<dbReference type="RefSeq" id="WP_157587516.1">
    <property type="nucleotide sequence ID" value="NZ_WPIN01000008.1"/>
</dbReference>
<feature type="transmembrane region" description="Helical" evidence="1">
    <location>
        <begin position="243"/>
        <end position="262"/>
    </location>
</feature>
<feature type="transmembrane region" description="Helical" evidence="1">
    <location>
        <begin position="148"/>
        <end position="181"/>
    </location>
</feature>
<feature type="transmembrane region" description="Helical" evidence="1">
    <location>
        <begin position="100"/>
        <end position="120"/>
    </location>
</feature>
<name>A0A7K1SG64_9BACT</name>
<feature type="domain" description="Glycosyltransferase RgtA/B/C/D-like" evidence="2">
    <location>
        <begin position="74"/>
        <end position="202"/>
    </location>
</feature>
<accession>A0A7K1SG64</accession>
<feature type="transmembrane region" description="Helical" evidence="1">
    <location>
        <begin position="193"/>
        <end position="214"/>
    </location>
</feature>
<keyword evidence="4" id="KW-1185">Reference proteome</keyword>
<organism evidence="3 4">
    <name type="scientific">Spirosoma arboris</name>
    <dbReference type="NCBI Taxonomy" id="2682092"/>
    <lineage>
        <taxon>Bacteria</taxon>
        <taxon>Pseudomonadati</taxon>
        <taxon>Bacteroidota</taxon>
        <taxon>Cytophagia</taxon>
        <taxon>Cytophagales</taxon>
        <taxon>Cytophagaceae</taxon>
        <taxon>Spirosoma</taxon>
    </lineage>
</organism>
<keyword evidence="1" id="KW-0812">Transmembrane</keyword>
<evidence type="ECO:0000313" key="4">
    <source>
        <dbReference type="Proteomes" id="UP000436006"/>
    </source>
</evidence>